<accession>A0A517MCD7</accession>
<name>A0A517MCD7_9BACT</name>
<feature type="transmembrane region" description="Helical" evidence="1">
    <location>
        <begin position="40"/>
        <end position="60"/>
    </location>
</feature>
<protein>
    <submittedName>
        <fullName evidence="2">Uncharacterized protein</fullName>
    </submittedName>
</protein>
<keyword evidence="1" id="KW-1133">Transmembrane helix</keyword>
<dbReference type="OrthoDB" id="292340at2"/>
<reference evidence="2 3" key="1">
    <citation type="submission" date="2019-02" db="EMBL/GenBank/DDBJ databases">
        <title>Deep-cultivation of Planctomycetes and their phenomic and genomic characterization uncovers novel biology.</title>
        <authorList>
            <person name="Wiegand S."/>
            <person name="Jogler M."/>
            <person name="Boedeker C."/>
            <person name="Pinto D."/>
            <person name="Vollmers J."/>
            <person name="Rivas-Marin E."/>
            <person name="Kohn T."/>
            <person name="Peeters S.H."/>
            <person name="Heuer A."/>
            <person name="Rast P."/>
            <person name="Oberbeckmann S."/>
            <person name="Bunk B."/>
            <person name="Jeske O."/>
            <person name="Meyerdierks A."/>
            <person name="Storesund J.E."/>
            <person name="Kallscheuer N."/>
            <person name="Luecker S."/>
            <person name="Lage O.M."/>
            <person name="Pohl T."/>
            <person name="Merkel B.J."/>
            <person name="Hornburger P."/>
            <person name="Mueller R.-W."/>
            <person name="Bruemmer F."/>
            <person name="Labrenz M."/>
            <person name="Spormann A.M."/>
            <person name="Op den Camp H."/>
            <person name="Overmann J."/>
            <person name="Amann R."/>
            <person name="Jetten M.S.M."/>
            <person name="Mascher T."/>
            <person name="Medema M.H."/>
            <person name="Devos D.P."/>
            <person name="Kaster A.-K."/>
            <person name="Ovreas L."/>
            <person name="Rohde M."/>
            <person name="Galperin M.Y."/>
            <person name="Jogler C."/>
        </authorList>
    </citation>
    <scope>NUCLEOTIDE SEQUENCE [LARGE SCALE GENOMIC DNA]</scope>
    <source>
        <strain evidence="2 3">FF011L</strain>
    </source>
</reference>
<evidence type="ECO:0000256" key="1">
    <source>
        <dbReference type="SAM" id="Phobius"/>
    </source>
</evidence>
<dbReference type="EMBL" id="CP036262">
    <property type="protein sequence ID" value="QDS92552.1"/>
    <property type="molecule type" value="Genomic_DNA"/>
</dbReference>
<dbReference type="AlphaFoldDB" id="A0A517MCD7"/>
<dbReference type="RefSeq" id="WP_145350790.1">
    <property type="nucleotide sequence ID" value="NZ_CP036262.1"/>
</dbReference>
<evidence type="ECO:0000313" key="3">
    <source>
        <dbReference type="Proteomes" id="UP000320672"/>
    </source>
</evidence>
<dbReference type="KEGG" id="rml:FF011L_12990"/>
<proteinExistence type="predicted"/>
<evidence type="ECO:0000313" key="2">
    <source>
        <dbReference type="EMBL" id="QDS92552.1"/>
    </source>
</evidence>
<gene>
    <name evidence="2" type="ORF">FF011L_12990</name>
</gene>
<dbReference type="Proteomes" id="UP000320672">
    <property type="component" value="Chromosome"/>
</dbReference>
<feature type="transmembrane region" description="Helical" evidence="1">
    <location>
        <begin position="183"/>
        <end position="204"/>
    </location>
</feature>
<keyword evidence="1" id="KW-0472">Membrane</keyword>
<feature type="transmembrane region" description="Helical" evidence="1">
    <location>
        <begin position="72"/>
        <end position="91"/>
    </location>
</feature>
<keyword evidence="1" id="KW-0812">Transmembrane</keyword>
<sequence>MWFEPFAIVLALLPLAAYLLLLGTIRLFFPPLVTSGGRDLVALAMALAGMLAVGPVELFFPGAAAALFGPAVWLAMILFYALLVLLIVVTIQPRLIVYGASAPEVVEPLFKAALRLDAKAQQDSRQRQVWLPTLGIRLRIDGHRHFDTSQVVAFERDLTPQFWAELLGGLRFEMKSAPTVQRYGGAGMLFVGMLLLLLVASVAYTHPTEVSAGFKNWLWRQ</sequence>
<feature type="transmembrane region" description="Helical" evidence="1">
    <location>
        <begin position="6"/>
        <end position="28"/>
    </location>
</feature>
<organism evidence="2 3">
    <name type="scientific">Roseimaritima multifibrata</name>
    <dbReference type="NCBI Taxonomy" id="1930274"/>
    <lineage>
        <taxon>Bacteria</taxon>
        <taxon>Pseudomonadati</taxon>
        <taxon>Planctomycetota</taxon>
        <taxon>Planctomycetia</taxon>
        <taxon>Pirellulales</taxon>
        <taxon>Pirellulaceae</taxon>
        <taxon>Roseimaritima</taxon>
    </lineage>
</organism>
<keyword evidence="3" id="KW-1185">Reference proteome</keyword>